<dbReference type="Proteomes" id="UP000554482">
    <property type="component" value="Unassembled WGS sequence"/>
</dbReference>
<organism evidence="2 3">
    <name type="scientific">Thalictrum thalictroides</name>
    <name type="common">Rue-anemone</name>
    <name type="synonym">Anemone thalictroides</name>
    <dbReference type="NCBI Taxonomy" id="46969"/>
    <lineage>
        <taxon>Eukaryota</taxon>
        <taxon>Viridiplantae</taxon>
        <taxon>Streptophyta</taxon>
        <taxon>Embryophyta</taxon>
        <taxon>Tracheophyta</taxon>
        <taxon>Spermatophyta</taxon>
        <taxon>Magnoliopsida</taxon>
        <taxon>Ranunculales</taxon>
        <taxon>Ranunculaceae</taxon>
        <taxon>Thalictroideae</taxon>
        <taxon>Thalictrum</taxon>
    </lineage>
</organism>
<proteinExistence type="predicted"/>
<keyword evidence="1" id="KW-0732">Signal</keyword>
<name>A0A7J6V8W9_THATH</name>
<evidence type="ECO:0000313" key="2">
    <source>
        <dbReference type="EMBL" id="KAF5181061.1"/>
    </source>
</evidence>
<dbReference type="OrthoDB" id="10396931at2759"/>
<dbReference type="EMBL" id="JABWDY010036603">
    <property type="protein sequence ID" value="KAF5181061.1"/>
    <property type="molecule type" value="Genomic_DNA"/>
</dbReference>
<evidence type="ECO:0008006" key="4">
    <source>
        <dbReference type="Google" id="ProtNLM"/>
    </source>
</evidence>
<keyword evidence="3" id="KW-1185">Reference proteome</keyword>
<feature type="signal peptide" evidence="1">
    <location>
        <begin position="1"/>
        <end position="18"/>
    </location>
</feature>
<reference evidence="2 3" key="1">
    <citation type="submission" date="2020-06" db="EMBL/GenBank/DDBJ databases">
        <title>Transcriptomic and genomic resources for Thalictrum thalictroides and T. hernandezii: Facilitating candidate gene discovery in an emerging model plant lineage.</title>
        <authorList>
            <person name="Arias T."/>
            <person name="Riano-Pachon D.M."/>
            <person name="Di Stilio V.S."/>
        </authorList>
    </citation>
    <scope>NUCLEOTIDE SEQUENCE [LARGE SCALE GENOMIC DNA]</scope>
    <source>
        <strain evidence="3">cv. WT478/WT964</strain>
        <tissue evidence="2">Leaves</tissue>
    </source>
</reference>
<gene>
    <name evidence="2" type="ORF">FRX31_029352</name>
</gene>
<protein>
    <recommendedName>
        <fullName evidence="4">Defensin-like protein</fullName>
    </recommendedName>
</protein>
<accession>A0A7J6V8W9</accession>
<evidence type="ECO:0000313" key="3">
    <source>
        <dbReference type="Proteomes" id="UP000554482"/>
    </source>
</evidence>
<feature type="chain" id="PRO_5029688098" description="Defensin-like protein" evidence="1">
    <location>
        <begin position="19"/>
        <end position="111"/>
    </location>
</feature>
<evidence type="ECO:0000256" key="1">
    <source>
        <dbReference type="SAM" id="SignalP"/>
    </source>
</evidence>
<comment type="caution">
    <text evidence="2">The sequence shown here is derived from an EMBL/GenBank/DDBJ whole genome shotgun (WGS) entry which is preliminary data.</text>
</comment>
<dbReference type="AlphaFoldDB" id="A0A7J6V8W9"/>
<sequence>MVAYKLIFFVAVLLVASGLPSMKVHVKAKMQCFNNNLACTSDFGCASNCLGCNGKCVHGQCACVPIPGPSSNPRPMDEGLVPMPCTNDSSCTSECPSGYGVCSDGQCQCQE</sequence>